<dbReference type="Pfam" id="PF05069">
    <property type="entry name" value="Phage_tail_S"/>
    <property type="match status" value="1"/>
</dbReference>
<dbReference type="NCBIfam" id="TIGR01635">
    <property type="entry name" value="tail_comp_S"/>
    <property type="match status" value="1"/>
</dbReference>
<evidence type="ECO:0000313" key="2">
    <source>
        <dbReference type="Proteomes" id="UP000196536"/>
    </source>
</evidence>
<name>A0A1Z9Z2M3_9GAMM</name>
<organism evidence="1 2">
    <name type="scientific">Acinetobacter populi</name>
    <dbReference type="NCBI Taxonomy" id="1582270"/>
    <lineage>
        <taxon>Bacteria</taxon>
        <taxon>Pseudomonadati</taxon>
        <taxon>Pseudomonadota</taxon>
        <taxon>Gammaproteobacteria</taxon>
        <taxon>Moraxellales</taxon>
        <taxon>Moraxellaceae</taxon>
        <taxon>Acinetobacter</taxon>
    </lineage>
</organism>
<reference evidence="1 2" key="1">
    <citation type="submission" date="2017-05" db="EMBL/GenBank/DDBJ databases">
        <title>Acinetobacter populi ANC 5415 (= PBJ7), whole genome shotgun sequencing project.</title>
        <authorList>
            <person name="Nemec A."/>
            <person name="Radolfova-Krizova L."/>
        </authorList>
    </citation>
    <scope>NUCLEOTIDE SEQUENCE [LARGE SCALE GENOMIC DNA]</scope>
    <source>
        <strain evidence="1 2">PBJ7</strain>
    </source>
</reference>
<protein>
    <submittedName>
        <fullName evidence="1">Phage virion morphogenesis protein</fullName>
    </submittedName>
</protein>
<dbReference type="RefSeq" id="WP_087619368.1">
    <property type="nucleotide sequence ID" value="NZ_NEXX01000001.1"/>
</dbReference>
<dbReference type="OrthoDB" id="6402405at2"/>
<dbReference type="AlphaFoldDB" id="A0A1Z9Z2M3"/>
<accession>A0A1Z9Z2M3</accession>
<comment type="caution">
    <text evidence="1">The sequence shown here is derived from an EMBL/GenBank/DDBJ whole genome shotgun (WGS) entry which is preliminary data.</text>
</comment>
<sequence>MSDHDFDELIETIAPLILQMHPAGRAVLMAKLALELRRSQSRRITMQRNPDGTTFQRRKNIRDSNGDIRLRMFNKVRTYRFLKEQHTADYVAIGFVGRIARIARVHQFGLNDRPGKGQNFIRYPKRELLGFSQEDIRLIERLTKEFLQK</sequence>
<gene>
    <name evidence="1" type="ORF">CAP51_03580</name>
</gene>
<proteinExistence type="predicted"/>
<dbReference type="InterPro" id="IPR006522">
    <property type="entry name" value="Phage_virion_morphogenesis"/>
</dbReference>
<evidence type="ECO:0000313" key="1">
    <source>
        <dbReference type="EMBL" id="OUY08705.1"/>
    </source>
</evidence>
<dbReference type="EMBL" id="NEXX01000001">
    <property type="protein sequence ID" value="OUY08705.1"/>
    <property type="molecule type" value="Genomic_DNA"/>
</dbReference>
<keyword evidence="2" id="KW-1185">Reference proteome</keyword>
<dbReference type="Proteomes" id="UP000196536">
    <property type="component" value="Unassembled WGS sequence"/>
</dbReference>